<evidence type="ECO:0000313" key="7">
    <source>
        <dbReference type="EMBL" id="TDO19376.1"/>
    </source>
</evidence>
<dbReference type="EMBL" id="SNWM01000007">
    <property type="protein sequence ID" value="TDO19376.1"/>
    <property type="molecule type" value="Genomic_DNA"/>
</dbReference>
<keyword evidence="5" id="KW-0472">Membrane</keyword>
<reference evidence="7 8" key="1">
    <citation type="submission" date="2019-03" db="EMBL/GenBank/DDBJ databases">
        <title>Genomic Encyclopedia of Archaeal and Bacterial Type Strains, Phase II (KMG-II): from individual species to whole genera.</title>
        <authorList>
            <person name="Goeker M."/>
        </authorList>
    </citation>
    <scope>NUCLEOTIDE SEQUENCE [LARGE SCALE GENOMIC DNA]</scope>
    <source>
        <strain evidence="7 8">DSM 19034</strain>
    </source>
</reference>
<dbReference type="AlphaFoldDB" id="A0A4R6ICL3"/>
<dbReference type="InterPro" id="IPR012336">
    <property type="entry name" value="Thioredoxin-like_fold"/>
</dbReference>
<protein>
    <submittedName>
        <fullName evidence="7">Thioredoxin-like protein</fullName>
    </submittedName>
</protein>
<keyword evidence="5" id="KW-1133">Transmembrane helix</keyword>
<keyword evidence="3" id="KW-1015">Disulfide bond</keyword>
<accession>A0A4R6ICL3</accession>
<evidence type="ECO:0000256" key="3">
    <source>
        <dbReference type="ARBA" id="ARBA00023157"/>
    </source>
</evidence>
<evidence type="ECO:0000256" key="5">
    <source>
        <dbReference type="SAM" id="Phobius"/>
    </source>
</evidence>
<organism evidence="7 8">
    <name type="scientific">Pedobacter duraquae</name>
    <dbReference type="NCBI Taxonomy" id="425511"/>
    <lineage>
        <taxon>Bacteria</taxon>
        <taxon>Pseudomonadati</taxon>
        <taxon>Bacteroidota</taxon>
        <taxon>Sphingobacteriia</taxon>
        <taxon>Sphingobacteriales</taxon>
        <taxon>Sphingobacteriaceae</taxon>
        <taxon>Pedobacter</taxon>
    </lineage>
</organism>
<dbReference type="PROSITE" id="PS51352">
    <property type="entry name" value="THIOREDOXIN_2"/>
    <property type="match status" value="1"/>
</dbReference>
<feature type="transmembrane region" description="Helical" evidence="5">
    <location>
        <begin position="12"/>
        <end position="30"/>
    </location>
</feature>
<comment type="caution">
    <text evidence="7">The sequence shown here is derived from an EMBL/GenBank/DDBJ whole genome shotgun (WGS) entry which is preliminary data.</text>
</comment>
<dbReference type="SUPFAM" id="SSF52833">
    <property type="entry name" value="Thioredoxin-like"/>
    <property type="match status" value="1"/>
</dbReference>
<keyword evidence="4" id="KW-0676">Redox-active center</keyword>
<dbReference type="InterPro" id="IPR050553">
    <property type="entry name" value="Thioredoxin_ResA/DsbE_sf"/>
</dbReference>
<dbReference type="Gene3D" id="3.40.30.10">
    <property type="entry name" value="Glutaredoxin"/>
    <property type="match status" value="1"/>
</dbReference>
<dbReference type="Proteomes" id="UP000295499">
    <property type="component" value="Unassembled WGS sequence"/>
</dbReference>
<feature type="domain" description="Thioredoxin" evidence="6">
    <location>
        <begin position="371"/>
        <end position="518"/>
    </location>
</feature>
<dbReference type="PROSITE" id="PS00194">
    <property type="entry name" value="THIOREDOXIN_1"/>
    <property type="match status" value="1"/>
</dbReference>
<evidence type="ECO:0000256" key="4">
    <source>
        <dbReference type="ARBA" id="ARBA00023284"/>
    </source>
</evidence>
<keyword evidence="8" id="KW-1185">Reference proteome</keyword>
<proteinExistence type="predicted"/>
<dbReference type="GO" id="GO:0017004">
    <property type="term" value="P:cytochrome complex assembly"/>
    <property type="evidence" value="ECO:0007669"/>
    <property type="project" value="UniProtKB-KW"/>
</dbReference>
<gene>
    <name evidence="7" type="ORF">CLV32_4616</name>
</gene>
<evidence type="ECO:0000259" key="6">
    <source>
        <dbReference type="PROSITE" id="PS51352"/>
    </source>
</evidence>
<dbReference type="OrthoDB" id="9815205at2"/>
<dbReference type="InterPro" id="IPR013766">
    <property type="entry name" value="Thioredoxin_domain"/>
</dbReference>
<keyword evidence="5" id="KW-0812">Transmembrane</keyword>
<dbReference type="PANTHER" id="PTHR42852:SF6">
    <property type="entry name" value="THIOL:DISULFIDE INTERCHANGE PROTEIN DSBE"/>
    <property type="match status" value="1"/>
</dbReference>
<dbReference type="GO" id="GO:0030313">
    <property type="term" value="C:cell envelope"/>
    <property type="evidence" value="ECO:0007669"/>
    <property type="project" value="UniProtKB-SubCell"/>
</dbReference>
<sequence>MKDNNIKNRCYFKVLICYIACTCLFINITANAQSKRNVDAKISFKIYLDKATQEDTLTMVVGDNMLSHLAAGGRTIGKRSFKRTLNNNGYFLFQIPVNSSHGYFQLIKNRRLGENSNSNIIYVNELQLWEAGDDLTVRMFFQEDQLGANSNATYSGIGSVKYNLANEFNHFNYHPNALDKTRSLEKFNGNILQYDAFDQLTPETVEKLKLLEQYRSKLTPLSYNVLKANEIYKSVSGYFTFILSYIRSEGFKSLNKETKETFNKRFVNSYDAMTNYGIDGRYLASSLAYINMLLGKLRIESALNTGSDSPEWIFNATTKFPTTAEIKELLIMRQLFKSRVFSDEFSSNFDSAMSIVKKPEYLQYLQELQVRMPGRQFSEFKLTDVNGNIRSNYEFKGKIVLIDFWFTNCGHCEALYKEVLSEVEEHFKNNPSVIFLSVSIDKHLAVWKESLSKQIYAPLDGINFFTNGSGENHPIIQSNNIPGYPCLILLDQQQKMVSFNSESLREKDSLIKAIANLH</sequence>
<dbReference type="RefSeq" id="WP_133559202.1">
    <property type="nucleotide sequence ID" value="NZ_SNWM01000007.1"/>
</dbReference>
<evidence type="ECO:0000256" key="2">
    <source>
        <dbReference type="ARBA" id="ARBA00022748"/>
    </source>
</evidence>
<dbReference type="InterPro" id="IPR036249">
    <property type="entry name" value="Thioredoxin-like_sf"/>
</dbReference>
<evidence type="ECO:0000256" key="1">
    <source>
        <dbReference type="ARBA" id="ARBA00004196"/>
    </source>
</evidence>
<comment type="subcellular location">
    <subcellularLocation>
        <location evidence="1">Cell envelope</location>
    </subcellularLocation>
</comment>
<name>A0A4R6ICL3_9SPHI</name>
<dbReference type="InterPro" id="IPR017937">
    <property type="entry name" value="Thioredoxin_CS"/>
</dbReference>
<keyword evidence="2" id="KW-0201">Cytochrome c-type biogenesis</keyword>
<evidence type="ECO:0000313" key="8">
    <source>
        <dbReference type="Proteomes" id="UP000295499"/>
    </source>
</evidence>
<dbReference type="Pfam" id="PF13905">
    <property type="entry name" value="Thioredoxin_8"/>
    <property type="match status" value="1"/>
</dbReference>
<dbReference type="PANTHER" id="PTHR42852">
    <property type="entry name" value="THIOL:DISULFIDE INTERCHANGE PROTEIN DSBE"/>
    <property type="match status" value="1"/>
</dbReference>